<sequence>MAECLGFNEKENRIIWAKIASDHTACLGNHCPYFNECFVMRKRREALSSHIVVVNHALFFTDLKSDGSLLGRLAHVIFDEAHSLEDVGRKHLGDEASHVAFSTALQKLHQKDEEGHGLLRYIEKILGKAQGRKAADLLKDCERLTDMVSLAEMNSVKFFRSLGAALRKKGGDKQRFTGTLADAVSLKGDMLDLGGFIALLKTFESNVGEIAESNDELKNAFFDLASAVHDIASLYANFLAIIRGEDDSSIFWTEAATNPINTKIFRAPLEIASIFKERFLSLAQTAVFTSATLAVNRDFAYFRERVGITGAEAERSVQTIVDSPFRMGEQVRFCTAKGIDAPDSAGYPAQVADIITRLAGHGRNILALFTSREMLRNVYAHLAESFLAQARPLFAQDITGPGYQLVEEMKKNPGAVLLGTDSFWEGIDLPGEHLEILIIARLPFGVPADPIVQARAEACEKRGENAFMRFYLPDAVIKFRQGVGRLIRREKDHGAAIVLDGRIIEKSYGSFFKNSVGSDLQVYSDRETLLARVGEWFEGKR</sequence>
<comment type="caution">
    <text evidence="6">The sequence shown here is derived from an EMBL/GenBank/DDBJ whole genome shotgun (WGS) entry which is preliminary data.</text>
</comment>
<evidence type="ECO:0000259" key="5">
    <source>
        <dbReference type="PROSITE" id="PS51193"/>
    </source>
</evidence>
<evidence type="ECO:0000256" key="2">
    <source>
        <dbReference type="ARBA" id="ARBA00022801"/>
    </source>
</evidence>
<dbReference type="GO" id="GO:0005524">
    <property type="term" value="F:ATP binding"/>
    <property type="evidence" value="ECO:0007669"/>
    <property type="project" value="UniProtKB-KW"/>
</dbReference>
<evidence type="ECO:0000256" key="1">
    <source>
        <dbReference type="ARBA" id="ARBA00022741"/>
    </source>
</evidence>
<dbReference type="GO" id="GO:0003678">
    <property type="term" value="F:DNA helicase activity"/>
    <property type="evidence" value="ECO:0007669"/>
    <property type="project" value="TreeGrafter"/>
</dbReference>
<dbReference type="PANTHER" id="PTHR11472:SF34">
    <property type="entry name" value="REGULATOR OF TELOMERE ELONGATION HELICASE 1"/>
    <property type="match status" value="1"/>
</dbReference>
<keyword evidence="3" id="KW-0067">ATP-binding</keyword>
<dbReference type="InterPro" id="IPR006555">
    <property type="entry name" value="ATP-dep_Helicase_C"/>
</dbReference>
<evidence type="ECO:0000313" key="6">
    <source>
        <dbReference type="EMBL" id="OGK05539.1"/>
    </source>
</evidence>
<dbReference type="GO" id="GO:0016818">
    <property type="term" value="F:hydrolase activity, acting on acid anhydrides, in phosphorus-containing anhydrides"/>
    <property type="evidence" value="ECO:0007669"/>
    <property type="project" value="InterPro"/>
</dbReference>
<dbReference type="EMBL" id="MFYX01000055">
    <property type="protein sequence ID" value="OGK05539.1"/>
    <property type="molecule type" value="Genomic_DNA"/>
</dbReference>
<dbReference type="SUPFAM" id="SSF52540">
    <property type="entry name" value="P-loop containing nucleoside triphosphate hydrolases"/>
    <property type="match status" value="1"/>
</dbReference>
<accession>A0A1F7FFQ8</accession>
<dbReference type="InterPro" id="IPR027417">
    <property type="entry name" value="P-loop_NTPase"/>
</dbReference>
<dbReference type="SMART" id="SM00491">
    <property type="entry name" value="HELICc2"/>
    <property type="match status" value="1"/>
</dbReference>
<reference evidence="6 7" key="1">
    <citation type="journal article" date="2016" name="Nat. Commun.">
        <title>Thousands of microbial genomes shed light on interconnected biogeochemical processes in an aquifer system.</title>
        <authorList>
            <person name="Anantharaman K."/>
            <person name="Brown C.T."/>
            <person name="Hug L.A."/>
            <person name="Sharon I."/>
            <person name="Castelle C.J."/>
            <person name="Probst A.J."/>
            <person name="Thomas B.C."/>
            <person name="Singh A."/>
            <person name="Wilkins M.J."/>
            <person name="Karaoz U."/>
            <person name="Brodie E.L."/>
            <person name="Williams K.H."/>
            <person name="Hubbard S.S."/>
            <person name="Banfield J.F."/>
        </authorList>
    </citation>
    <scope>NUCLEOTIDE SEQUENCE [LARGE SCALE GENOMIC DNA]</scope>
</reference>
<dbReference type="AlphaFoldDB" id="A0A1F7FFQ8"/>
<evidence type="ECO:0000313" key="7">
    <source>
        <dbReference type="Proteomes" id="UP000179243"/>
    </source>
</evidence>
<dbReference type="GO" id="GO:0003676">
    <property type="term" value="F:nucleic acid binding"/>
    <property type="evidence" value="ECO:0007669"/>
    <property type="project" value="InterPro"/>
</dbReference>
<dbReference type="Gene3D" id="3.40.50.300">
    <property type="entry name" value="P-loop containing nucleotide triphosphate hydrolases"/>
    <property type="match status" value="2"/>
</dbReference>
<organism evidence="6 7">
    <name type="scientific">Candidatus Raymondbacteria bacterium RIFOXYD12_FULL_49_13</name>
    <dbReference type="NCBI Taxonomy" id="1817890"/>
    <lineage>
        <taxon>Bacteria</taxon>
        <taxon>Raymondiibacteriota</taxon>
    </lineage>
</organism>
<dbReference type="PROSITE" id="PS51193">
    <property type="entry name" value="HELICASE_ATP_BIND_2"/>
    <property type="match status" value="1"/>
</dbReference>
<dbReference type="Proteomes" id="UP000179243">
    <property type="component" value="Unassembled WGS sequence"/>
</dbReference>
<dbReference type="InterPro" id="IPR014013">
    <property type="entry name" value="Helic_SF1/SF2_ATP-bd_DinG/Rad3"/>
</dbReference>
<evidence type="ECO:0000256" key="3">
    <source>
        <dbReference type="ARBA" id="ARBA00022840"/>
    </source>
</evidence>
<dbReference type="PANTHER" id="PTHR11472">
    <property type="entry name" value="DNA REPAIR DEAD HELICASE RAD3/XP-D SUBFAMILY MEMBER"/>
    <property type="match status" value="1"/>
</dbReference>
<dbReference type="InterPro" id="IPR045028">
    <property type="entry name" value="DinG/Rad3-like"/>
</dbReference>
<protein>
    <recommendedName>
        <fullName evidence="5">Helicase ATP-binding domain-containing protein</fullName>
    </recommendedName>
</protein>
<keyword evidence="2" id="KW-0378">Hydrolase</keyword>
<proteinExistence type="inferred from homology"/>
<dbReference type="Pfam" id="PF13307">
    <property type="entry name" value="Helicase_C_2"/>
    <property type="match status" value="1"/>
</dbReference>
<name>A0A1F7FFQ8_UNCRA</name>
<feature type="domain" description="Helicase ATP-binding" evidence="5">
    <location>
        <begin position="1"/>
        <end position="154"/>
    </location>
</feature>
<gene>
    <name evidence="6" type="ORF">A2519_05475</name>
</gene>
<comment type="similarity">
    <text evidence="4">Belongs to the helicase family. DinG subfamily.</text>
</comment>
<dbReference type="GO" id="GO:0006139">
    <property type="term" value="P:nucleobase-containing compound metabolic process"/>
    <property type="evidence" value="ECO:0007669"/>
    <property type="project" value="InterPro"/>
</dbReference>
<evidence type="ECO:0000256" key="4">
    <source>
        <dbReference type="ARBA" id="ARBA00038058"/>
    </source>
</evidence>
<keyword evidence="1" id="KW-0547">Nucleotide-binding</keyword>